<evidence type="ECO:0000313" key="3">
    <source>
        <dbReference type="Proteomes" id="UP000886998"/>
    </source>
</evidence>
<protein>
    <recommendedName>
        <fullName evidence="4">RIIa domain-containing protein</fullName>
    </recommendedName>
</protein>
<feature type="region of interest" description="Disordered" evidence="1">
    <location>
        <begin position="369"/>
        <end position="394"/>
    </location>
</feature>
<feature type="compositionally biased region" description="Polar residues" evidence="1">
    <location>
        <begin position="952"/>
        <end position="961"/>
    </location>
</feature>
<dbReference type="OrthoDB" id="6436651at2759"/>
<dbReference type="EMBL" id="BMAV01007949">
    <property type="protein sequence ID" value="GFY51226.1"/>
    <property type="molecule type" value="Genomic_DNA"/>
</dbReference>
<dbReference type="AlphaFoldDB" id="A0A8X7BZQ6"/>
<feature type="compositionally biased region" description="Basic and acidic residues" evidence="1">
    <location>
        <begin position="633"/>
        <end position="653"/>
    </location>
</feature>
<feature type="compositionally biased region" description="Basic and acidic residues" evidence="1">
    <location>
        <begin position="678"/>
        <end position="700"/>
    </location>
</feature>
<feature type="region of interest" description="Disordered" evidence="1">
    <location>
        <begin position="524"/>
        <end position="576"/>
    </location>
</feature>
<feature type="compositionally biased region" description="Basic and acidic residues" evidence="1">
    <location>
        <begin position="525"/>
        <end position="537"/>
    </location>
</feature>
<comment type="caution">
    <text evidence="2">The sequence shown here is derived from an EMBL/GenBank/DDBJ whole genome shotgun (WGS) entry which is preliminary data.</text>
</comment>
<evidence type="ECO:0008006" key="4">
    <source>
        <dbReference type="Google" id="ProtNLM"/>
    </source>
</evidence>
<feature type="compositionally biased region" description="Polar residues" evidence="1">
    <location>
        <begin position="863"/>
        <end position="881"/>
    </location>
</feature>
<feature type="compositionally biased region" description="Polar residues" evidence="1">
    <location>
        <begin position="558"/>
        <end position="569"/>
    </location>
</feature>
<organism evidence="2 3">
    <name type="scientific">Trichonephila inaurata madagascariensis</name>
    <dbReference type="NCBI Taxonomy" id="2747483"/>
    <lineage>
        <taxon>Eukaryota</taxon>
        <taxon>Metazoa</taxon>
        <taxon>Ecdysozoa</taxon>
        <taxon>Arthropoda</taxon>
        <taxon>Chelicerata</taxon>
        <taxon>Arachnida</taxon>
        <taxon>Araneae</taxon>
        <taxon>Araneomorphae</taxon>
        <taxon>Entelegynae</taxon>
        <taxon>Araneoidea</taxon>
        <taxon>Nephilidae</taxon>
        <taxon>Trichonephila</taxon>
        <taxon>Trichonephila inaurata</taxon>
    </lineage>
</organism>
<feature type="compositionally biased region" description="Acidic residues" evidence="1">
    <location>
        <begin position="1021"/>
        <end position="1031"/>
    </location>
</feature>
<gene>
    <name evidence="2" type="primary">AVEN_76496_1</name>
    <name evidence="2" type="ORF">TNIN_51081</name>
</gene>
<feature type="compositionally biased region" description="Polar residues" evidence="1">
    <location>
        <begin position="905"/>
        <end position="916"/>
    </location>
</feature>
<feature type="compositionally biased region" description="Polar residues" evidence="1">
    <location>
        <begin position="736"/>
        <end position="748"/>
    </location>
</feature>
<feature type="region of interest" description="Disordered" evidence="1">
    <location>
        <begin position="158"/>
        <end position="206"/>
    </location>
</feature>
<proteinExistence type="predicted"/>
<feature type="compositionally biased region" description="Basic and acidic residues" evidence="1">
    <location>
        <begin position="158"/>
        <end position="179"/>
    </location>
</feature>
<feature type="compositionally biased region" description="Basic and acidic residues" evidence="1">
    <location>
        <begin position="272"/>
        <end position="282"/>
    </location>
</feature>
<sequence>MADEETNHKQPEEYDNLREEFRRVIVPLLRRSINDRPSDITTYCARYFETLLEERRRILPGNQSQEDEFSKKEVKTVACEQKPQLQGSTSLPVLTSNAHGSRLCLRETSSWSNPSDSSSLPPRLWHMSYDVADTMSRIGDQMSNTTVREDILDKKRDNMGEMNKDLKPDNKGKRKKDIDVNENENTFNGATKERQHSYLKNETHSHTVSECIDEVEQELTEIVNLASTSAFGLPQPTNRKKWSVDVGSESQVEIKSKSPDVSSGEDDNDSEEYIKPRNKRDVTASLSKNSTGEASPGFIPDLKGLENLVNPNGAEHLSATASKEDIENVANSVARTVQELIRGLNAMKLFLNTKLQRVKRLADSVQKPHLEEKIQAPPRKKRSATTFSTSNNQCKHADTFQTKLNLPDVVPHNNVDTELVRELEEQEISDSKEKTASKTSDDPKRKHFVPKSTSSSDSITNFTDRASSASNMLYRRSKTHLEETESNKLSRSNDDGIVNKGFMMEDSKEDNGFYSRNFRQYHGQNDWRQKSRYDKGYQPRKPPQSKHFPSFRIPFPSSDRNSLSSQYTNKTRRMSQTRYETELPHIGEGGDSLIPNQRQCSVATETDTSQTSDRTGNLEARIRTFRIQPLSGERSETERISRETDRKDGSHRMIDESILRLMSPVSNNCTGVDGSEGESCKPKEESNIKLDTDSKKKSEQSPHNSSDTTKESEETEIDLKPTKKSSSLNPCAECFNPSSKSVILNTNPKLKPKESPVESGNQPVKTENDSVSNPNLQQLSSSFPDANVDWEYEILEDDMFLQDQEPILFTGLPSVDSEGESDALSLSLSEIEDQDIFEREIFAAEQGFNGPVAYLQEDHGLSGTANEFDNSTAPKNESDNSQTEEHKKRSCDLGMKMAEGDRISESSQECSQGNNNTEEKQEEPGLSSACGDFVVSENNNAVENREENSRNDPGNDQNLNGPGTIIPDVAVSDSLPLNVENSSLQNNRHDEEIELNFACFSGSDSSYVDSSDASDEGRFSEEDEPENDEEGLNISRNF</sequence>
<feature type="compositionally biased region" description="Basic and acidic residues" evidence="1">
    <location>
        <begin position="191"/>
        <end position="206"/>
    </location>
</feature>
<feature type="region of interest" description="Disordered" evidence="1">
    <location>
        <begin position="1004"/>
        <end position="1038"/>
    </location>
</feature>
<feature type="compositionally biased region" description="Polar residues" evidence="1">
    <location>
        <begin position="384"/>
        <end position="394"/>
    </location>
</feature>
<feature type="compositionally biased region" description="Polar residues" evidence="1">
    <location>
        <begin position="284"/>
        <end position="293"/>
    </location>
</feature>
<feature type="region of interest" description="Disordered" evidence="1">
    <location>
        <begin position="665"/>
        <end position="784"/>
    </location>
</feature>
<accession>A0A8X7BZQ6</accession>
<feature type="region of interest" description="Disordered" evidence="1">
    <location>
        <begin position="231"/>
        <end position="300"/>
    </location>
</feature>
<keyword evidence="3" id="KW-1185">Reference proteome</keyword>
<feature type="compositionally biased region" description="Polar residues" evidence="1">
    <location>
        <begin position="758"/>
        <end position="784"/>
    </location>
</feature>
<feature type="compositionally biased region" description="Basic and acidic residues" evidence="1">
    <location>
        <begin position="423"/>
        <end position="444"/>
    </location>
</feature>
<feature type="region of interest" description="Disordered" evidence="1">
    <location>
        <begin position="625"/>
        <end position="653"/>
    </location>
</feature>
<reference evidence="2" key="1">
    <citation type="submission" date="2020-08" db="EMBL/GenBank/DDBJ databases">
        <title>Multicomponent nature underlies the extraordinary mechanical properties of spider dragline silk.</title>
        <authorList>
            <person name="Kono N."/>
            <person name="Nakamura H."/>
            <person name="Mori M."/>
            <person name="Yoshida Y."/>
            <person name="Ohtoshi R."/>
            <person name="Malay A.D."/>
            <person name="Moran D.A.P."/>
            <person name="Tomita M."/>
            <person name="Numata K."/>
            <person name="Arakawa K."/>
        </authorList>
    </citation>
    <scope>NUCLEOTIDE SEQUENCE</scope>
</reference>
<feature type="region of interest" description="Disordered" evidence="1">
    <location>
        <begin position="853"/>
        <end position="967"/>
    </location>
</feature>
<evidence type="ECO:0000313" key="2">
    <source>
        <dbReference type="EMBL" id="GFY51226.1"/>
    </source>
</evidence>
<name>A0A8X7BZQ6_9ARAC</name>
<feature type="region of interest" description="Disordered" evidence="1">
    <location>
        <begin position="423"/>
        <end position="463"/>
    </location>
</feature>
<feature type="compositionally biased region" description="Polar residues" evidence="1">
    <location>
        <begin position="451"/>
        <end position="463"/>
    </location>
</feature>
<evidence type="ECO:0000256" key="1">
    <source>
        <dbReference type="SAM" id="MobiDB-lite"/>
    </source>
</evidence>
<dbReference type="Proteomes" id="UP000886998">
    <property type="component" value="Unassembled WGS sequence"/>
</dbReference>
<feature type="compositionally biased region" description="Basic and acidic residues" evidence="1">
    <location>
        <begin position="708"/>
        <end position="721"/>
    </location>
</feature>